<dbReference type="Gene3D" id="2.60.120.10">
    <property type="entry name" value="Jelly Rolls"/>
    <property type="match status" value="1"/>
</dbReference>
<organism evidence="1 2">
    <name type="scientific">Coprobacter tertius</name>
    <dbReference type="NCBI Taxonomy" id="2944915"/>
    <lineage>
        <taxon>Bacteria</taxon>
        <taxon>Pseudomonadati</taxon>
        <taxon>Bacteroidota</taxon>
        <taxon>Bacteroidia</taxon>
        <taxon>Bacteroidales</taxon>
        <taxon>Barnesiellaceae</taxon>
        <taxon>Coprobacter</taxon>
    </lineage>
</organism>
<name>A0ABT1MDL8_9BACT</name>
<protein>
    <recommendedName>
        <fullName evidence="3">Sugar 3,4-ketoisomerase QdtA cupin domain-containing protein</fullName>
    </recommendedName>
</protein>
<dbReference type="EMBL" id="JANDHW010000001">
    <property type="protein sequence ID" value="MCP9610710.1"/>
    <property type="molecule type" value="Genomic_DNA"/>
</dbReference>
<reference evidence="1 2" key="1">
    <citation type="submission" date="2022-07" db="EMBL/GenBank/DDBJ databases">
        <title>Fecal culturing of patients with breast cancer.</title>
        <authorList>
            <person name="Teng N.M.Y."/>
            <person name="Kiu R."/>
            <person name="Evans R."/>
            <person name="Baker D.J."/>
            <person name="Zenner C."/>
            <person name="Robinson S.D."/>
            <person name="Hall L.J."/>
        </authorList>
    </citation>
    <scope>NUCLEOTIDE SEQUENCE [LARGE SCALE GENOMIC DNA]</scope>
    <source>
        <strain evidence="1 2">LH1063</strain>
    </source>
</reference>
<dbReference type="InterPro" id="IPR011051">
    <property type="entry name" value="RmlC_Cupin_sf"/>
</dbReference>
<dbReference type="InterPro" id="IPR014710">
    <property type="entry name" value="RmlC-like_jellyroll"/>
</dbReference>
<comment type="caution">
    <text evidence="1">The sequence shown here is derived from an EMBL/GenBank/DDBJ whole genome shotgun (WGS) entry which is preliminary data.</text>
</comment>
<dbReference type="RefSeq" id="WP_255025269.1">
    <property type="nucleotide sequence ID" value="NZ_JANDHW010000001.1"/>
</dbReference>
<dbReference type="Proteomes" id="UP001205603">
    <property type="component" value="Unassembled WGS sequence"/>
</dbReference>
<gene>
    <name evidence="1" type="ORF">NMU02_01195</name>
</gene>
<dbReference type="SUPFAM" id="SSF51182">
    <property type="entry name" value="RmlC-like cupins"/>
    <property type="match status" value="1"/>
</dbReference>
<evidence type="ECO:0000313" key="1">
    <source>
        <dbReference type="EMBL" id="MCP9610710.1"/>
    </source>
</evidence>
<keyword evidence="2" id="KW-1185">Reference proteome</keyword>
<evidence type="ECO:0000313" key="2">
    <source>
        <dbReference type="Proteomes" id="UP001205603"/>
    </source>
</evidence>
<accession>A0ABT1MDL8</accession>
<proteinExistence type="predicted"/>
<sequence>MENNALIKTDQSHLAGYHPLHVTPQWQVAILKHQKGGGFFDIHRLDIHHFTDESFILARGRAALVAARIKEDMIEYEISDMQPGIIYTIPANCWHNIGQTEDAEVIIIENAQTHLWDFEFYNLSQTSIKYLNELIKEKMNL</sequence>
<evidence type="ECO:0008006" key="3">
    <source>
        <dbReference type="Google" id="ProtNLM"/>
    </source>
</evidence>